<feature type="region of interest" description="Disordered" evidence="1">
    <location>
        <begin position="1"/>
        <end position="26"/>
    </location>
</feature>
<reference evidence="2" key="1">
    <citation type="journal article" date="2022" name="Int. J. Mol. Sci.">
        <title>Draft Genome of Tanacetum Coccineum: Genomic Comparison of Closely Related Tanacetum-Family Plants.</title>
        <authorList>
            <person name="Yamashiro T."/>
            <person name="Shiraishi A."/>
            <person name="Nakayama K."/>
            <person name="Satake H."/>
        </authorList>
    </citation>
    <scope>NUCLEOTIDE SEQUENCE</scope>
</reference>
<evidence type="ECO:0000256" key="1">
    <source>
        <dbReference type="SAM" id="MobiDB-lite"/>
    </source>
</evidence>
<accession>A0ABQ5HAY7</accession>
<comment type="caution">
    <text evidence="2">The sequence shown here is derived from an EMBL/GenBank/DDBJ whole genome shotgun (WGS) entry which is preliminary data.</text>
</comment>
<evidence type="ECO:0008006" key="4">
    <source>
        <dbReference type="Google" id="ProtNLM"/>
    </source>
</evidence>
<sequence>MPSLSEAEVKRLLSLPTPPPSPLISLSPPSVEERFARCLAAPALPSPLLPPLPSSLYLPPPVPTSLPAPSPPLPPLPTLLFIPPLVDRRKDIPEVELPPCKRLCLTTPTSRYEVRQSSTAAARPTGGHRADYGFIGTLDAETRRQRAKEIDSLIKESRRIDRGKSISPRECVADGVGGFSFSRGLGTGQLSVALGQIEALQARDPTHADDPEGVDTSMANNIPPKRTSATAARAAVVVAAPMTVAVVEQLIEARVSEALPNHETLQNSTNGHGDGSHNSGTGIRGTVRTTRECTYKDFLNCKPLTFKGTEGVVVLSQWFEKMESVFHINNCAVENQKALKKMMAVKYCPRGEIKKLEIELWNLKVKDEVEKYVGGLPDMIRGNVMSYQPKAIDVFQKL</sequence>
<evidence type="ECO:0000313" key="2">
    <source>
        <dbReference type="EMBL" id="GJT84432.1"/>
    </source>
</evidence>
<reference evidence="2" key="2">
    <citation type="submission" date="2022-01" db="EMBL/GenBank/DDBJ databases">
        <authorList>
            <person name="Yamashiro T."/>
            <person name="Shiraishi A."/>
            <person name="Satake H."/>
            <person name="Nakayama K."/>
        </authorList>
    </citation>
    <scope>NUCLEOTIDE SEQUENCE</scope>
</reference>
<organism evidence="2 3">
    <name type="scientific">Tanacetum coccineum</name>
    <dbReference type="NCBI Taxonomy" id="301880"/>
    <lineage>
        <taxon>Eukaryota</taxon>
        <taxon>Viridiplantae</taxon>
        <taxon>Streptophyta</taxon>
        <taxon>Embryophyta</taxon>
        <taxon>Tracheophyta</taxon>
        <taxon>Spermatophyta</taxon>
        <taxon>Magnoliopsida</taxon>
        <taxon>eudicotyledons</taxon>
        <taxon>Gunneridae</taxon>
        <taxon>Pentapetalae</taxon>
        <taxon>asterids</taxon>
        <taxon>campanulids</taxon>
        <taxon>Asterales</taxon>
        <taxon>Asteraceae</taxon>
        <taxon>Asteroideae</taxon>
        <taxon>Anthemideae</taxon>
        <taxon>Anthemidinae</taxon>
        <taxon>Tanacetum</taxon>
    </lineage>
</organism>
<name>A0ABQ5HAY7_9ASTR</name>
<evidence type="ECO:0000313" key="3">
    <source>
        <dbReference type="Proteomes" id="UP001151760"/>
    </source>
</evidence>
<dbReference type="EMBL" id="BQNB010019358">
    <property type="protein sequence ID" value="GJT84432.1"/>
    <property type="molecule type" value="Genomic_DNA"/>
</dbReference>
<dbReference type="Proteomes" id="UP001151760">
    <property type="component" value="Unassembled WGS sequence"/>
</dbReference>
<proteinExistence type="predicted"/>
<gene>
    <name evidence="2" type="ORF">Tco_1058774</name>
</gene>
<keyword evidence="3" id="KW-1185">Reference proteome</keyword>
<protein>
    <recommendedName>
        <fullName evidence="4">Reverse transcriptase domain-containing protein</fullName>
    </recommendedName>
</protein>